<dbReference type="Proteomes" id="UP000236262">
    <property type="component" value="Unassembled WGS sequence"/>
</dbReference>
<dbReference type="EMBL" id="CP033924">
    <property type="protein sequence ID" value="AZA84791.1"/>
    <property type="molecule type" value="Genomic_DNA"/>
</dbReference>
<evidence type="ECO:0000313" key="3">
    <source>
        <dbReference type="Proteomes" id="UP000236262"/>
    </source>
</evidence>
<name>A0A3G6RUJ0_CHRLC</name>
<gene>
    <name evidence="2" type="ORF">C1637_18590</name>
    <name evidence="1" type="ORF">EG342_24100</name>
</gene>
<protein>
    <recommendedName>
        <fullName evidence="5">Nucleotidyltransferase</fullName>
    </recommendedName>
</protein>
<dbReference type="KEGG" id="clac:EG342_24100"/>
<evidence type="ECO:0000313" key="1">
    <source>
        <dbReference type="EMBL" id="AZA84791.1"/>
    </source>
</evidence>
<accession>A0A3G6RUJ0</accession>
<evidence type="ECO:0000313" key="4">
    <source>
        <dbReference type="Proteomes" id="UP000279972"/>
    </source>
</evidence>
<dbReference type="EMBL" id="PPEH01000008">
    <property type="protein sequence ID" value="PNW12162.1"/>
    <property type="molecule type" value="Genomic_DNA"/>
</dbReference>
<dbReference type="Proteomes" id="UP000279972">
    <property type="component" value="Chromosome"/>
</dbReference>
<keyword evidence="4" id="KW-1185">Reference proteome</keyword>
<sequence>MNKTLQEIINEILKLKNDNPDLQALNTNSKTSFWRKIFETIGFVIWNFQEACKLHLKEIETLIQEQKVPTLRWYRNEALRFQYGFSLLPESDQFSPQYENSEGELVDATLQEIEDSKVIKYVAVTKAVSSSKISMKIATEQSDGEIVPVNDDIGLAFKSYIEQIQAAGDNITIVNYRPDILRLKFKICYNPAIILKTGMSIRTSRYPVQDAIKRFLKNLPFNGELSVQKLEAAILAVEGVTDLLNIEVSSKWIEAGSPGYGPFQPIEISRIPSSGSFTLRQSADPSDPDYEEDWSGITYINYQAQ</sequence>
<reference evidence="2 3" key="1">
    <citation type="submission" date="2018-01" db="EMBL/GenBank/DDBJ databases">
        <title>Draft genome sequences of Chryseobacterium lactis NCTC11390, Chryseobacterium oncorhynchi 701B-08, and Chryseobacterium viscerum 687B-08.</title>
        <authorList>
            <person name="Jeong J.-J."/>
            <person name="Lee Y.J."/>
            <person name="Park B."/>
            <person name="Choi I.-G."/>
            <person name="Kim K.D."/>
        </authorList>
    </citation>
    <scope>NUCLEOTIDE SEQUENCE [LARGE SCALE GENOMIC DNA]</scope>
    <source>
        <strain evidence="2 3">NCTC11390</strain>
    </source>
</reference>
<evidence type="ECO:0008006" key="5">
    <source>
        <dbReference type="Google" id="ProtNLM"/>
    </source>
</evidence>
<organism evidence="2 3">
    <name type="scientific">Chryseobacterium lactis</name>
    <dbReference type="NCBI Taxonomy" id="1241981"/>
    <lineage>
        <taxon>Bacteria</taxon>
        <taxon>Pseudomonadati</taxon>
        <taxon>Bacteroidota</taxon>
        <taxon>Flavobacteriia</taxon>
        <taxon>Flavobacteriales</taxon>
        <taxon>Weeksellaceae</taxon>
        <taxon>Chryseobacterium group</taxon>
        <taxon>Chryseobacterium</taxon>
    </lineage>
</organism>
<dbReference type="AlphaFoldDB" id="A0A3G6RUJ0"/>
<proteinExistence type="predicted"/>
<evidence type="ECO:0000313" key="2">
    <source>
        <dbReference type="EMBL" id="PNW12162.1"/>
    </source>
</evidence>
<reference evidence="1 4" key="2">
    <citation type="submission" date="2018-11" db="EMBL/GenBank/DDBJ databases">
        <title>Proposal to divide the Flavobacteriaceae and reorganize its genera based on Amino Acid Identity values calculated from whole genome sequences.</title>
        <authorList>
            <person name="Nicholson A.C."/>
            <person name="Gulvik C.A."/>
            <person name="Whitney A.M."/>
            <person name="Humrighouse B.W."/>
            <person name="Bell M."/>
            <person name="Holmes B."/>
            <person name="Steigerwalt A.G."/>
            <person name="Villarma A."/>
            <person name="Sheth M."/>
            <person name="Batra D."/>
            <person name="Pryor J."/>
            <person name="Bernardet J.-F."/>
            <person name="Hugo C."/>
            <person name="Kampfer P."/>
            <person name="Newman J."/>
            <person name="McQuiston J.R."/>
        </authorList>
    </citation>
    <scope>NUCLEOTIDE SEQUENCE [LARGE SCALE GENOMIC DNA]</scope>
    <source>
        <strain evidence="1 4">KC_1864</strain>
    </source>
</reference>
<dbReference type="OrthoDB" id="1053324at2"/>
<dbReference type="RefSeq" id="WP_103293160.1">
    <property type="nucleotide sequence ID" value="NZ_CP033924.1"/>
</dbReference>